<organism evidence="6 7">
    <name type="scientific">Azospirillum ramasamyi</name>
    <dbReference type="NCBI Taxonomy" id="682998"/>
    <lineage>
        <taxon>Bacteria</taxon>
        <taxon>Pseudomonadati</taxon>
        <taxon>Pseudomonadota</taxon>
        <taxon>Alphaproteobacteria</taxon>
        <taxon>Rhodospirillales</taxon>
        <taxon>Azospirillaceae</taxon>
        <taxon>Azospirillum</taxon>
    </lineage>
</organism>
<dbReference type="InterPro" id="IPR051015">
    <property type="entry name" value="EvgA-like"/>
</dbReference>
<evidence type="ECO:0000256" key="1">
    <source>
        <dbReference type="ARBA" id="ARBA00022553"/>
    </source>
</evidence>
<dbReference type="AlphaFoldDB" id="A0A2U9SDZ9"/>
<dbReference type="Gene3D" id="1.10.10.10">
    <property type="entry name" value="Winged helix-like DNA-binding domain superfamily/Winged helix DNA-binding domain"/>
    <property type="match status" value="1"/>
</dbReference>
<dbReference type="InterPro" id="IPR011006">
    <property type="entry name" value="CheY-like_superfamily"/>
</dbReference>
<dbReference type="Pfam" id="PF00196">
    <property type="entry name" value="GerE"/>
    <property type="match status" value="1"/>
</dbReference>
<reference evidence="6 7" key="1">
    <citation type="submission" date="2018-06" db="EMBL/GenBank/DDBJ databases">
        <title>Complete genome sequencing of Azospirillum sp. M2T2B2.</title>
        <authorList>
            <person name="Heo J."/>
            <person name="Kim S.-J."/>
            <person name="Kwon S.-W."/>
            <person name="Anandham R."/>
        </authorList>
    </citation>
    <scope>NUCLEOTIDE SEQUENCE [LARGE SCALE GENOMIC DNA]</scope>
    <source>
        <strain evidence="6 7">M2T2B2</strain>
        <plasmid evidence="6 7">unnamed2</plasmid>
    </source>
</reference>
<dbReference type="SMART" id="SM00448">
    <property type="entry name" value="REC"/>
    <property type="match status" value="1"/>
</dbReference>
<geneLocation type="plasmid" evidence="6 7">
    <name>unnamed2</name>
</geneLocation>
<dbReference type="PRINTS" id="PR00038">
    <property type="entry name" value="HTHLUXR"/>
</dbReference>
<gene>
    <name evidence="6" type="ORF">DM194_21660</name>
</gene>
<dbReference type="InterPro" id="IPR001789">
    <property type="entry name" value="Sig_transdc_resp-reg_receiver"/>
</dbReference>
<keyword evidence="6" id="KW-0614">Plasmid</keyword>
<dbReference type="InterPro" id="IPR016032">
    <property type="entry name" value="Sig_transdc_resp-reg_C-effctor"/>
</dbReference>
<dbReference type="GO" id="GO:0000160">
    <property type="term" value="P:phosphorelay signal transduction system"/>
    <property type="evidence" value="ECO:0007669"/>
    <property type="project" value="InterPro"/>
</dbReference>
<evidence type="ECO:0000256" key="2">
    <source>
        <dbReference type="ARBA" id="ARBA00023125"/>
    </source>
</evidence>
<evidence type="ECO:0000259" key="5">
    <source>
        <dbReference type="PROSITE" id="PS50110"/>
    </source>
</evidence>
<keyword evidence="2 6" id="KW-0238">DNA-binding</keyword>
<dbReference type="GO" id="GO:0003677">
    <property type="term" value="F:DNA binding"/>
    <property type="evidence" value="ECO:0007669"/>
    <property type="project" value="UniProtKB-KW"/>
</dbReference>
<dbReference type="PROSITE" id="PS00622">
    <property type="entry name" value="HTH_LUXR_1"/>
    <property type="match status" value="1"/>
</dbReference>
<accession>A0A2U9SDZ9</accession>
<dbReference type="EMBL" id="CP029832">
    <property type="protein sequence ID" value="AWU96876.1"/>
    <property type="molecule type" value="Genomic_DNA"/>
</dbReference>
<protein>
    <submittedName>
        <fullName evidence="6">DNA-binding response regulator</fullName>
    </submittedName>
</protein>
<dbReference type="InterPro" id="IPR000792">
    <property type="entry name" value="Tscrpt_reg_LuxR_C"/>
</dbReference>
<evidence type="ECO:0000313" key="6">
    <source>
        <dbReference type="EMBL" id="AWU96876.1"/>
    </source>
</evidence>
<dbReference type="Pfam" id="PF00072">
    <property type="entry name" value="Response_reg"/>
    <property type="match status" value="1"/>
</dbReference>
<dbReference type="InterPro" id="IPR036388">
    <property type="entry name" value="WH-like_DNA-bd_sf"/>
</dbReference>
<dbReference type="Gene3D" id="3.40.50.2300">
    <property type="match status" value="1"/>
</dbReference>
<evidence type="ECO:0000256" key="3">
    <source>
        <dbReference type="PROSITE-ProRule" id="PRU00169"/>
    </source>
</evidence>
<sequence>MTRRILVADDHPMFRDAICLVIVRIFPEANIVEAGTLAAATAELEREARTDLVLLDLNMPGMQGFAGLIYLCAQFPGVPIAIISANEEPPVIRCAIRAGASGYIPKSVPLEVMCAALHTLLDGKVWVPAGVNTGAHAAPDDEDATARIARLTPQQTRVLMMLSDGMINKQIAYELGVSEGTVKAHVSAILQKLGVISRTQAVILARQLAEQADAPQEMIRRAINGP</sequence>
<dbReference type="PANTHER" id="PTHR45566:SF1">
    <property type="entry name" value="HTH-TYPE TRANSCRIPTIONAL REGULATOR YHJB-RELATED"/>
    <property type="match status" value="1"/>
</dbReference>
<evidence type="ECO:0000259" key="4">
    <source>
        <dbReference type="PROSITE" id="PS50043"/>
    </source>
</evidence>
<dbReference type="GO" id="GO:0006355">
    <property type="term" value="P:regulation of DNA-templated transcription"/>
    <property type="evidence" value="ECO:0007669"/>
    <property type="project" value="InterPro"/>
</dbReference>
<dbReference type="RefSeq" id="WP_111069611.1">
    <property type="nucleotide sequence ID" value="NZ_CP029832.1"/>
</dbReference>
<name>A0A2U9SDZ9_9PROT</name>
<feature type="domain" description="Response regulatory" evidence="5">
    <location>
        <begin position="4"/>
        <end position="121"/>
    </location>
</feature>
<dbReference type="CDD" id="cd06170">
    <property type="entry name" value="LuxR_C_like"/>
    <property type="match status" value="1"/>
</dbReference>
<dbReference type="SMART" id="SM00421">
    <property type="entry name" value="HTH_LUXR"/>
    <property type="match status" value="1"/>
</dbReference>
<keyword evidence="7" id="KW-1185">Reference proteome</keyword>
<proteinExistence type="predicted"/>
<keyword evidence="1 3" id="KW-0597">Phosphoprotein</keyword>
<dbReference type="KEGG" id="azm:DM194_21660"/>
<dbReference type="SUPFAM" id="SSF46894">
    <property type="entry name" value="C-terminal effector domain of the bipartite response regulators"/>
    <property type="match status" value="1"/>
</dbReference>
<dbReference type="Proteomes" id="UP000249605">
    <property type="component" value="Plasmid unnamed2"/>
</dbReference>
<dbReference type="PROSITE" id="PS50043">
    <property type="entry name" value="HTH_LUXR_2"/>
    <property type="match status" value="1"/>
</dbReference>
<feature type="modified residue" description="4-aspartylphosphate" evidence="3">
    <location>
        <position position="56"/>
    </location>
</feature>
<dbReference type="InterPro" id="IPR058245">
    <property type="entry name" value="NreC/VraR/RcsB-like_REC"/>
</dbReference>
<evidence type="ECO:0000313" key="7">
    <source>
        <dbReference type="Proteomes" id="UP000249605"/>
    </source>
</evidence>
<dbReference type="OrthoDB" id="9805444at2"/>
<dbReference type="CDD" id="cd17535">
    <property type="entry name" value="REC_NarL-like"/>
    <property type="match status" value="1"/>
</dbReference>
<dbReference type="PROSITE" id="PS50110">
    <property type="entry name" value="RESPONSE_REGULATORY"/>
    <property type="match status" value="1"/>
</dbReference>
<feature type="domain" description="HTH luxR-type" evidence="4">
    <location>
        <begin position="144"/>
        <end position="209"/>
    </location>
</feature>
<dbReference type="SUPFAM" id="SSF52172">
    <property type="entry name" value="CheY-like"/>
    <property type="match status" value="1"/>
</dbReference>
<dbReference type="PANTHER" id="PTHR45566">
    <property type="entry name" value="HTH-TYPE TRANSCRIPTIONAL REGULATOR YHJB-RELATED"/>
    <property type="match status" value="1"/>
</dbReference>